<comment type="cofactor">
    <cofactor evidence="6">
        <name>Zn(2+)</name>
        <dbReference type="ChEBI" id="CHEBI:29105"/>
    </cofactor>
    <text evidence="6">Binds 2 Zn(2+) ions per subunit.</text>
</comment>
<feature type="binding site" evidence="6">
    <location>
        <position position="60"/>
    </location>
    <ligand>
        <name>Zn(2+)</name>
        <dbReference type="ChEBI" id="CHEBI:29105"/>
        <label>1</label>
    </ligand>
</feature>
<gene>
    <name evidence="6 8" type="primary">pyrC</name>
    <name evidence="8" type="ORF">DNHGIG_30530</name>
</gene>
<evidence type="ECO:0000313" key="9">
    <source>
        <dbReference type="Proteomes" id="UP001057291"/>
    </source>
</evidence>
<dbReference type="RefSeq" id="WP_282200473.1">
    <property type="nucleotide sequence ID" value="NZ_BOQE01000001.1"/>
</dbReference>
<feature type="binding site" evidence="6">
    <location>
        <position position="278"/>
    </location>
    <ligand>
        <name>substrate</name>
    </ligand>
</feature>
<dbReference type="PANTHER" id="PTHR43668:SF2">
    <property type="entry name" value="ALLANTOINASE"/>
    <property type="match status" value="1"/>
</dbReference>
<keyword evidence="5 6" id="KW-0665">Pyrimidine biosynthesis</keyword>
<feature type="binding site" evidence="6">
    <location>
        <position position="305"/>
    </location>
    <ligand>
        <name>Zn(2+)</name>
        <dbReference type="ChEBI" id="CHEBI:29105"/>
        <label>1</label>
    </ligand>
</feature>
<dbReference type="SUPFAM" id="SSF51338">
    <property type="entry name" value="Composite domain of metallo-dependent hydrolases"/>
    <property type="match status" value="1"/>
</dbReference>
<keyword evidence="6" id="KW-0862">Zinc</keyword>
<evidence type="ECO:0000256" key="1">
    <source>
        <dbReference type="ARBA" id="ARBA00002368"/>
    </source>
</evidence>
<proteinExistence type="inferred from homology"/>
<feature type="active site" evidence="6">
    <location>
        <position position="305"/>
    </location>
</feature>
<protein>
    <recommendedName>
        <fullName evidence="6">Dihydroorotase</fullName>
        <shortName evidence="6">DHOase</shortName>
        <ecNumber evidence="6">3.5.2.3</ecNumber>
    </recommendedName>
</protein>
<comment type="catalytic activity">
    <reaction evidence="6">
        <text>(S)-dihydroorotate + H2O = N-carbamoyl-L-aspartate + H(+)</text>
        <dbReference type="Rhea" id="RHEA:24296"/>
        <dbReference type="ChEBI" id="CHEBI:15377"/>
        <dbReference type="ChEBI" id="CHEBI:15378"/>
        <dbReference type="ChEBI" id="CHEBI:30864"/>
        <dbReference type="ChEBI" id="CHEBI:32814"/>
        <dbReference type="EC" id="3.5.2.3"/>
    </reaction>
</comment>
<dbReference type="CDD" id="cd01317">
    <property type="entry name" value="DHOase_IIa"/>
    <property type="match status" value="1"/>
</dbReference>
<organism evidence="8 9">
    <name type="scientific">Collibacillus ludicampi</name>
    <dbReference type="NCBI Taxonomy" id="2771369"/>
    <lineage>
        <taxon>Bacteria</taxon>
        <taxon>Bacillati</taxon>
        <taxon>Bacillota</taxon>
        <taxon>Bacilli</taxon>
        <taxon>Bacillales</taxon>
        <taxon>Alicyclobacillaceae</taxon>
        <taxon>Collibacillus</taxon>
    </lineage>
</organism>
<sequence length="424" mass="45865">MGLLLTGGYLLDQRTGEKVRRDVLLEDDRIQRIAETIDPVGHECIAVNGHLIVPGFIDVHVHLRTPGFEYKETIATGTKAAARGGYSTVVCMPNTRPVLDSKEMIQFVYDSAVKEGNCRVFAYGAITKGELGEELTDMHALKEAGVVGFTDDGVGVQEAAVMRRAMEQAAELGLPIVIHAEDESLAGNGCMNEGEVSRRLGLPGIPGTAESVHVARDILLAKQTGAHLHVCHISDADAVEMVRFAKSQGIRVTAEVTPHHLLLTDEQIDGTDANWKVNPPLRTERDRIACLEALLDGTIDMIATDHAPHTKEEKAKPFQTAPFGFVGLEFAFPLLYTHLVETGKMSLAQLVEKFTTSPAKVFGLPGGTLAEGNPADITILDLSQENVIDPNTFASKGRNTPFKGMKVKGWPILTITAGTITYRA</sequence>
<dbReference type="GO" id="GO:0005737">
    <property type="term" value="C:cytoplasm"/>
    <property type="evidence" value="ECO:0007669"/>
    <property type="project" value="TreeGrafter"/>
</dbReference>
<comment type="function">
    <text evidence="1 6">Catalyzes the reversible cyclization of carbamoyl aspartate to dihydroorotate.</text>
</comment>
<comment type="pathway">
    <text evidence="6">Pyrimidine metabolism; UMP biosynthesis via de novo pathway; (S)-dihydroorotate from bicarbonate: step 3/3.</text>
</comment>
<feature type="domain" description="Dihydroorotase catalytic" evidence="7">
    <location>
        <begin position="49"/>
        <end position="235"/>
    </location>
</feature>
<name>A0AAV4LI47_9BACL</name>
<feature type="binding site" evidence="6">
    <location>
        <position position="179"/>
    </location>
    <ligand>
        <name>Zn(2+)</name>
        <dbReference type="ChEBI" id="CHEBI:29105"/>
        <label>2</label>
    </ligand>
</feature>
<evidence type="ECO:0000256" key="5">
    <source>
        <dbReference type="ARBA" id="ARBA00022975"/>
    </source>
</evidence>
<dbReference type="InterPro" id="IPR032466">
    <property type="entry name" value="Metal_Hydrolase"/>
</dbReference>
<dbReference type="EC" id="3.5.2.3" evidence="6"/>
<feature type="binding site" evidence="6">
    <location>
        <begin position="323"/>
        <end position="324"/>
    </location>
    <ligand>
        <name>substrate</name>
    </ligand>
</feature>
<dbReference type="GO" id="GO:0006145">
    <property type="term" value="P:purine nucleobase catabolic process"/>
    <property type="evidence" value="ECO:0007669"/>
    <property type="project" value="TreeGrafter"/>
</dbReference>
<dbReference type="Gene3D" id="2.30.40.10">
    <property type="entry name" value="Urease, subunit C, domain 1"/>
    <property type="match status" value="1"/>
</dbReference>
<dbReference type="PROSITE" id="PS00483">
    <property type="entry name" value="DIHYDROOROTASE_2"/>
    <property type="match status" value="1"/>
</dbReference>
<dbReference type="Gene3D" id="3.20.20.140">
    <property type="entry name" value="Metal-dependent hydrolases"/>
    <property type="match status" value="1"/>
</dbReference>
<feature type="binding site" evidence="6">
    <location>
        <begin position="62"/>
        <end position="64"/>
    </location>
    <ligand>
        <name>substrate</name>
    </ligand>
</feature>
<dbReference type="AlphaFoldDB" id="A0AAV4LI47"/>
<keyword evidence="4 6" id="KW-0378">Hydrolase</keyword>
<dbReference type="GO" id="GO:0044205">
    <property type="term" value="P:'de novo' UMP biosynthetic process"/>
    <property type="evidence" value="ECO:0007669"/>
    <property type="project" value="UniProtKB-UniRule"/>
</dbReference>
<accession>A0AAV4LI47</accession>
<comment type="caution">
    <text evidence="8">The sequence shown here is derived from an EMBL/GenBank/DDBJ whole genome shotgun (WGS) entry which is preliminary data.</text>
</comment>
<dbReference type="InterPro" id="IPR050138">
    <property type="entry name" value="DHOase/Allantoinase_Hydrolase"/>
</dbReference>
<keyword evidence="9" id="KW-1185">Reference proteome</keyword>
<evidence type="ECO:0000259" key="7">
    <source>
        <dbReference type="Pfam" id="PF12890"/>
    </source>
</evidence>
<dbReference type="InterPro" id="IPR024403">
    <property type="entry name" value="DHOase_cat"/>
</dbReference>
<dbReference type="HAMAP" id="MF_00220_B">
    <property type="entry name" value="PyrC_classI_B"/>
    <property type="match status" value="1"/>
</dbReference>
<evidence type="ECO:0000256" key="2">
    <source>
        <dbReference type="ARBA" id="ARBA00010286"/>
    </source>
</evidence>
<dbReference type="InterPro" id="IPR011059">
    <property type="entry name" value="Metal-dep_hydrolase_composite"/>
</dbReference>
<evidence type="ECO:0000256" key="4">
    <source>
        <dbReference type="ARBA" id="ARBA00022801"/>
    </source>
</evidence>
<dbReference type="Proteomes" id="UP001057291">
    <property type="component" value="Unassembled WGS sequence"/>
</dbReference>
<evidence type="ECO:0000313" key="8">
    <source>
        <dbReference type="EMBL" id="GIM47504.1"/>
    </source>
</evidence>
<dbReference type="PANTHER" id="PTHR43668">
    <property type="entry name" value="ALLANTOINASE"/>
    <property type="match status" value="1"/>
</dbReference>
<dbReference type="InterPro" id="IPR002195">
    <property type="entry name" value="Dihydroorotase_CS"/>
</dbReference>
<comment type="similarity">
    <text evidence="2 6">Belongs to the metallo-dependent hydrolases superfamily. DHOase family. Class I DHOase subfamily.</text>
</comment>
<dbReference type="GO" id="GO:0008270">
    <property type="term" value="F:zinc ion binding"/>
    <property type="evidence" value="ECO:0007669"/>
    <property type="project" value="UniProtKB-UniRule"/>
</dbReference>
<feature type="binding site" evidence="6">
    <location>
        <position position="309"/>
    </location>
    <ligand>
        <name>substrate</name>
    </ligand>
</feature>
<feature type="binding site" evidence="6">
    <location>
        <position position="62"/>
    </location>
    <ligand>
        <name>Zn(2+)</name>
        <dbReference type="ChEBI" id="CHEBI:29105"/>
        <label>1</label>
    </ligand>
</feature>
<dbReference type="GO" id="GO:0004151">
    <property type="term" value="F:dihydroorotase activity"/>
    <property type="evidence" value="ECO:0007669"/>
    <property type="project" value="UniProtKB-UniRule"/>
</dbReference>
<dbReference type="EMBL" id="BOQE01000001">
    <property type="protein sequence ID" value="GIM47504.1"/>
    <property type="molecule type" value="Genomic_DNA"/>
</dbReference>
<dbReference type="NCBIfam" id="NF006837">
    <property type="entry name" value="PRK09357.1-2"/>
    <property type="match status" value="1"/>
</dbReference>
<dbReference type="PROSITE" id="PS00482">
    <property type="entry name" value="DIHYDROOROTASE_1"/>
    <property type="match status" value="1"/>
</dbReference>
<keyword evidence="3 6" id="KW-0479">Metal-binding</keyword>
<dbReference type="GO" id="GO:0004038">
    <property type="term" value="F:allantoinase activity"/>
    <property type="evidence" value="ECO:0007669"/>
    <property type="project" value="TreeGrafter"/>
</dbReference>
<feature type="binding site" evidence="6">
    <location>
        <position position="152"/>
    </location>
    <ligand>
        <name>Zn(2+)</name>
        <dbReference type="ChEBI" id="CHEBI:29105"/>
        <label>1</label>
    </ligand>
</feature>
<feature type="binding site" evidence="6">
    <location>
        <position position="232"/>
    </location>
    <ligand>
        <name>Zn(2+)</name>
        <dbReference type="ChEBI" id="CHEBI:29105"/>
        <label>2</label>
    </ligand>
</feature>
<dbReference type="NCBIfam" id="TIGR00857">
    <property type="entry name" value="pyrC_multi"/>
    <property type="match status" value="1"/>
</dbReference>
<feature type="binding site" evidence="6">
    <location>
        <position position="94"/>
    </location>
    <ligand>
        <name>substrate</name>
    </ligand>
</feature>
<feature type="binding site" evidence="6">
    <location>
        <position position="152"/>
    </location>
    <ligand>
        <name>Zn(2+)</name>
        <dbReference type="ChEBI" id="CHEBI:29105"/>
        <label>2</label>
    </ligand>
</feature>
<reference evidence="8" key="1">
    <citation type="journal article" date="2023" name="Int. J. Syst. Evol. Microbiol.">
        <title>Collibacillus ludicampi gen. nov., sp. nov., a new soil bacterium of the family Alicyclobacillaceae.</title>
        <authorList>
            <person name="Jojima T."/>
            <person name="Ioku Y."/>
            <person name="Fukuta Y."/>
            <person name="Shirasaka N."/>
            <person name="Matsumura Y."/>
            <person name="Mori M."/>
        </authorList>
    </citation>
    <scope>NUCLEOTIDE SEQUENCE</scope>
    <source>
        <strain evidence="8">TP075</strain>
    </source>
</reference>
<evidence type="ECO:0000256" key="3">
    <source>
        <dbReference type="ARBA" id="ARBA00022723"/>
    </source>
</evidence>
<dbReference type="InterPro" id="IPR004722">
    <property type="entry name" value="DHOase"/>
</dbReference>
<dbReference type="Pfam" id="PF12890">
    <property type="entry name" value="DHOase"/>
    <property type="match status" value="1"/>
</dbReference>
<dbReference type="SUPFAM" id="SSF51556">
    <property type="entry name" value="Metallo-dependent hydrolases"/>
    <property type="match status" value="1"/>
</dbReference>
<evidence type="ECO:0000256" key="6">
    <source>
        <dbReference type="HAMAP-Rule" id="MF_00220"/>
    </source>
</evidence>